<sequence length="103" mass="10351">MSGNGWRIDPAAAGSAIADAKMGISGLDDVATAAQAAIDAASAIAGPKTAAALARLARNPFLSQIQKVRSGVEQAADQTKLALDAYVQGDEEMASHSAEGIGR</sequence>
<reference evidence="1 2" key="1">
    <citation type="submission" date="2016-01" db="EMBL/GenBank/DDBJ databases">
        <title>Draft genome sequence of Clavibacter michiganensis subsp. tessellarius DOAB 609.</title>
        <authorList>
            <person name="Tambong J.T."/>
        </authorList>
    </citation>
    <scope>NUCLEOTIDE SEQUENCE [LARGE SCALE GENOMIC DNA]</scope>
    <source>
        <strain evidence="1 2">DOAB 609</strain>
    </source>
</reference>
<name>A0A154V3V8_9MICO</name>
<accession>A0A154V3V8</accession>
<evidence type="ECO:0008006" key="3">
    <source>
        <dbReference type="Google" id="ProtNLM"/>
    </source>
</evidence>
<evidence type="ECO:0000313" key="2">
    <source>
        <dbReference type="Proteomes" id="UP000076218"/>
    </source>
</evidence>
<proteinExistence type="predicted"/>
<dbReference type="AlphaFoldDB" id="A0A154V3V8"/>
<dbReference type="Proteomes" id="UP000076218">
    <property type="component" value="Unassembled WGS sequence"/>
</dbReference>
<dbReference type="Pfam" id="PF20117">
    <property type="entry name" value="DUF6507"/>
    <property type="match status" value="1"/>
</dbReference>
<dbReference type="InterPro" id="IPR045436">
    <property type="entry name" value="DUF6507"/>
</dbReference>
<comment type="caution">
    <text evidence="1">The sequence shown here is derived from an EMBL/GenBank/DDBJ whole genome shotgun (WGS) entry which is preliminary data.</text>
</comment>
<evidence type="ECO:0000313" key="1">
    <source>
        <dbReference type="EMBL" id="KZC96058.1"/>
    </source>
</evidence>
<dbReference type="EMBL" id="LQXA01000013">
    <property type="protein sequence ID" value="KZC96058.1"/>
    <property type="molecule type" value="Genomic_DNA"/>
</dbReference>
<dbReference type="STRING" id="31965.AWH51_04525"/>
<protein>
    <recommendedName>
        <fullName evidence="3">ESX-1 secretion-associated protein</fullName>
    </recommendedName>
</protein>
<gene>
    <name evidence="1" type="ORF">AWH51_04525</name>
</gene>
<organism evidence="1 2">
    <name type="scientific">Clavibacter tessellarius</name>
    <dbReference type="NCBI Taxonomy" id="31965"/>
    <lineage>
        <taxon>Bacteria</taxon>
        <taxon>Bacillati</taxon>
        <taxon>Actinomycetota</taxon>
        <taxon>Actinomycetes</taxon>
        <taxon>Micrococcales</taxon>
        <taxon>Microbacteriaceae</taxon>
        <taxon>Clavibacter</taxon>
    </lineage>
</organism>